<gene>
    <name evidence="1" type="ORF">SCALOS_LOCUS8584</name>
</gene>
<sequence>MIKHLHDGKFHYPPGGGTSVFKEGYINYILNYLPKNEVRISVGAMPYSSPHFGTIITFSLAFALAQRLKKLGKTVTVMVGMVDTGAIAPDKYNFDGITFQKSIAYTGVINECIDEYKEVIEKMNSHFGGVDYIIVNQSDLSLHRKAPEIIRKIISEREKIGQLLFSSIKSLGLRAACPQCGLTDRYGIKNCYDGDIISFFCPNHGLHSIDISKDNLQKLQYQSPLRNLVRGLLYTEDNKEKTIPYSWLRVTGSDYSGFYQEQLLYRGIAMLDIDIVNSPLIIYSPLVTDWTGAKLSKSFLVEGGYKYLTEQGLDYFIDYQKFKTKFGSKGLEVLFDETNLWLEESHRLFRSYTIFYFDELFKAKINETIDLEKFNTNKDIEQD</sequence>
<name>A0ACA9NC41_9GLOM</name>
<reference evidence="1" key="1">
    <citation type="submission" date="2021-06" db="EMBL/GenBank/DDBJ databases">
        <authorList>
            <person name="Kallberg Y."/>
            <person name="Tangrot J."/>
            <person name="Rosling A."/>
        </authorList>
    </citation>
    <scope>NUCLEOTIDE SEQUENCE</scope>
    <source>
        <strain evidence="1">AU212A</strain>
    </source>
</reference>
<dbReference type="EMBL" id="CAJVPM010023171">
    <property type="protein sequence ID" value="CAG8648502.1"/>
    <property type="molecule type" value="Genomic_DNA"/>
</dbReference>
<accession>A0ACA9NC41</accession>
<keyword evidence="2" id="KW-1185">Reference proteome</keyword>
<comment type="caution">
    <text evidence="1">The sequence shown here is derived from an EMBL/GenBank/DDBJ whole genome shotgun (WGS) entry which is preliminary data.</text>
</comment>
<dbReference type="Proteomes" id="UP000789860">
    <property type="component" value="Unassembled WGS sequence"/>
</dbReference>
<evidence type="ECO:0000313" key="2">
    <source>
        <dbReference type="Proteomes" id="UP000789860"/>
    </source>
</evidence>
<evidence type="ECO:0000313" key="1">
    <source>
        <dbReference type="EMBL" id="CAG8648502.1"/>
    </source>
</evidence>
<organism evidence="1 2">
    <name type="scientific">Scutellospora calospora</name>
    <dbReference type="NCBI Taxonomy" id="85575"/>
    <lineage>
        <taxon>Eukaryota</taxon>
        <taxon>Fungi</taxon>
        <taxon>Fungi incertae sedis</taxon>
        <taxon>Mucoromycota</taxon>
        <taxon>Glomeromycotina</taxon>
        <taxon>Glomeromycetes</taxon>
        <taxon>Diversisporales</taxon>
        <taxon>Gigasporaceae</taxon>
        <taxon>Scutellospora</taxon>
    </lineage>
</organism>
<protein>
    <submittedName>
        <fullName evidence="1">5693_t:CDS:1</fullName>
    </submittedName>
</protein>
<proteinExistence type="predicted"/>